<evidence type="ECO:0000313" key="3">
    <source>
        <dbReference type="Ensembl" id="ENSOCUP00000041463.1"/>
    </source>
</evidence>
<dbReference type="Proteomes" id="UP000001811">
    <property type="component" value="Chromosome 1"/>
</dbReference>
<dbReference type="InParanoid" id="A0A5F9D6H5"/>
<dbReference type="AlphaFoldDB" id="A0A5F9D6H5"/>
<feature type="domain" description="UPAR/Ly6" evidence="2">
    <location>
        <begin position="19"/>
        <end position="98"/>
    </location>
</feature>
<dbReference type="KEGG" id="ocu:103348989"/>
<protein>
    <recommendedName>
        <fullName evidence="2">UPAR/Ly6 domain-containing protein</fullName>
    </recommendedName>
</protein>
<reference evidence="3" key="3">
    <citation type="submission" date="2025-09" db="UniProtKB">
        <authorList>
            <consortium name="Ensembl"/>
        </authorList>
    </citation>
    <scope>IDENTIFICATION</scope>
    <source>
        <strain evidence="3">Thorbecke</strain>
    </source>
</reference>
<gene>
    <name evidence="3" type="primary">LOC103348989</name>
</gene>
<dbReference type="Pfam" id="PF00021">
    <property type="entry name" value="UPAR_LY6"/>
    <property type="match status" value="1"/>
</dbReference>
<reference evidence="3 4" key="1">
    <citation type="journal article" date="2011" name="Nature">
        <title>A high-resolution map of human evolutionary constraint using 29 mammals.</title>
        <authorList>
            <person name="Lindblad-Toh K."/>
            <person name="Garber M."/>
            <person name="Zuk O."/>
            <person name="Lin M.F."/>
            <person name="Parker B.J."/>
            <person name="Washietl S."/>
            <person name="Kheradpour P."/>
            <person name="Ernst J."/>
            <person name="Jordan G."/>
            <person name="Mauceli E."/>
            <person name="Ward L.D."/>
            <person name="Lowe C.B."/>
            <person name="Holloway A.K."/>
            <person name="Clamp M."/>
            <person name="Gnerre S."/>
            <person name="Alfoldi J."/>
            <person name="Beal K."/>
            <person name="Chang J."/>
            <person name="Clawson H."/>
            <person name="Cuff J."/>
            <person name="Di Palma F."/>
            <person name="Fitzgerald S."/>
            <person name="Flicek P."/>
            <person name="Guttman M."/>
            <person name="Hubisz M.J."/>
            <person name="Jaffe D.B."/>
            <person name="Jungreis I."/>
            <person name="Kent W.J."/>
            <person name="Kostka D."/>
            <person name="Lara M."/>
            <person name="Martins A.L."/>
            <person name="Massingham T."/>
            <person name="Moltke I."/>
            <person name="Raney B.J."/>
            <person name="Rasmussen M.D."/>
            <person name="Robinson J."/>
            <person name="Stark A."/>
            <person name="Vilella A.J."/>
            <person name="Wen J."/>
            <person name="Xie X."/>
            <person name="Zody M.C."/>
            <person name="Baldwin J."/>
            <person name="Bloom T."/>
            <person name="Chin C.W."/>
            <person name="Heiman D."/>
            <person name="Nicol R."/>
            <person name="Nusbaum C."/>
            <person name="Young S."/>
            <person name="Wilkinson J."/>
            <person name="Worley K.C."/>
            <person name="Kovar C.L."/>
            <person name="Muzny D.M."/>
            <person name="Gibbs R.A."/>
            <person name="Cree A."/>
            <person name="Dihn H.H."/>
            <person name="Fowler G."/>
            <person name="Jhangiani S."/>
            <person name="Joshi V."/>
            <person name="Lee S."/>
            <person name="Lewis L.R."/>
            <person name="Nazareth L.V."/>
            <person name="Okwuonu G."/>
            <person name="Santibanez J."/>
            <person name="Warren W.C."/>
            <person name="Mardis E.R."/>
            <person name="Weinstock G.M."/>
            <person name="Wilson R.K."/>
            <person name="Delehaunty K."/>
            <person name="Dooling D."/>
            <person name="Fronik C."/>
            <person name="Fulton L."/>
            <person name="Fulton B."/>
            <person name="Graves T."/>
            <person name="Minx P."/>
            <person name="Sodergren E."/>
            <person name="Birney E."/>
            <person name="Margulies E.H."/>
            <person name="Herrero J."/>
            <person name="Green E.D."/>
            <person name="Haussler D."/>
            <person name="Siepel A."/>
            <person name="Goldman N."/>
            <person name="Pollard K.S."/>
            <person name="Pedersen J.S."/>
            <person name="Lander E.S."/>
            <person name="Kellis M."/>
        </authorList>
    </citation>
    <scope>NUCLEOTIDE SEQUENCE [LARGE SCALE GENOMIC DNA]</scope>
    <source>
        <strain evidence="3 4">Thorbecke inbred</strain>
    </source>
</reference>
<dbReference type="GeneTree" id="ENSGT01150000287076"/>
<keyword evidence="4" id="KW-1185">Reference proteome</keyword>
<reference evidence="3" key="2">
    <citation type="submission" date="2025-08" db="UniProtKB">
        <authorList>
            <consortium name="Ensembl"/>
        </authorList>
    </citation>
    <scope>IDENTIFICATION</scope>
    <source>
        <strain evidence="3">Thorbecke</strain>
    </source>
</reference>
<dbReference type="FunCoup" id="A0A5F9D6H5">
    <property type="interactions" value="1"/>
</dbReference>
<dbReference type="OrthoDB" id="9626666at2759"/>
<name>A0A5F9D6H5_RABIT</name>
<organism evidence="3 4">
    <name type="scientific">Oryctolagus cuniculus</name>
    <name type="common">Rabbit</name>
    <dbReference type="NCBI Taxonomy" id="9986"/>
    <lineage>
        <taxon>Eukaryota</taxon>
        <taxon>Metazoa</taxon>
        <taxon>Chordata</taxon>
        <taxon>Craniata</taxon>
        <taxon>Vertebrata</taxon>
        <taxon>Euteleostomi</taxon>
        <taxon>Mammalia</taxon>
        <taxon>Eutheria</taxon>
        <taxon>Euarchontoglires</taxon>
        <taxon>Glires</taxon>
        <taxon>Lagomorpha</taxon>
        <taxon>Leporidae</taxon>
        <taxon>Oryctolagus</taxon>
    </lineage>
</organism>
<keyword evidence="1" id="KW-0732">Signal</keyword>
<evidence type="ECO:0000256" key="1">
    <source>
        <dbReference type="SAM" id="SignalP"/>
    </source>
</evidence>
<dbReference type="Bgee" id="ENSOCUG00000038989">
    <property type="expression patterns" value="Expressed in testis and 2 other cell types or tissues"/>
</dbReference>
<dbReference type="InterPro" id="IPR016054">
    <property type="entry name" value="LY6_UPA_recep-like"/>
</dbReference>
<feature type="chain" id="PRO_5023903404" description="UPAR/Ly6 domain-containing protein" evidence="1">
    <location>
        <begin position="20"/>
        <end position="106"/>
    </location>
</feature>
<sequence length="106" mass="11958">METLLKLGLSLLCIEIALALRCRQCRGYTNMNCHHRMETCFPSDGESCMIRRVFSSDGENKLQSAESKCVKDCQSKEDISDFQTVVTTCCSGFDFCNDIDVPIMLQ</sequence>
<accession>A0A5F9D6H5</accession>
<dbReference type="EMBL" id="AAGW02009654">
    <property type="status" value="NOT_ANNOTATED_CDS"/>
    <property type="molecule type" value="Genomic_DNA"/>
</dbReference>
<dbReference type="CDD" id="cd23581">
    <property type="entry name" value="TFP_LU_ECD_mPATE6_like"/>
    <property type="match status" value="1"/>
</dbReference>
<proteinExistence type="predicted"/>
<feature type="signal peptide" evidence="1">
    <location>
        <begin position="1"/>
        <end position="19"/>
    </location>
</feature>
<evidence type="ECO:0000259" key="2">
    <source>
        <dbReference type="Pfam" id="PF00021"/>
    </source>
</evidence>
<evidence type="ECO:0000313" key="4">
    <source>
        <dbReference type="Proteomes" id="UP000001811"/>
    </source>
</evidence>
<dbReference type="Ensembl" id="ENSOCUT00000038242.1">
    <property type="protein sequence ID" value="ENSOCUP00000041463.1"/>
    <property type="gene ID" value="ENSOCUG00000038989.1"/>
</dbReference>